<dbReference type="Pfam" id="PF00905">
    <property type="entry name" value="Transpeptidase"/>
    <property type="match status" value="1"/>
</dbReference>
<reference evidence="21" key="1">
    <citation type="submission" date="2017-09" db="EMBL/GenBank/DDBJ databases">
        <title>Depth-based differentiation of microbial function through sediment-hosted aquifers and enrichment of novel symbionts in the deep terrestrial subsurface.</title>
        <authorList>
            <person name="Probst A.J."/>
            <person name="Ladd B."/>
            <person name="Jarett J.K."/>
            <person name="Geller-Mcgrath D.E."/>
            <person name="Sieber C.M.K."/>
            <person name="Emerson J.B."/>
            <person name="Anantharaman K."/>
            <person name="Thomas B.C."/>
            <person name="Malmstrom R."/>
            <person name="Stieglmeier M."/>
            <person name="Klingl A."/>
            <person name="Woyke T."/>
            <person name="Ryan C.M."/>
            <person name="Banfield J.F."/>
        </authorList>
    </citation>
    <scope>NUCLEOTIDE SEQUENCE [LARGE SCALE GENOMIC DNA]</scope>
</reference>
<keyword evidence="17" id="KW-1133">Transmembrane helix</keyword>
<keyword evidence="12 17" id="KW-0472">Membrane</keyword>
<dbReference type="InterPro" id="IPR012338">
    <property type="entry name" value="Beta-lactam/transpept-like"/>
</dbReference>
<keyword evidence="4" id="KW-1003">Cell membrane</keyword>
<evidence type="ECO:0000256" key="17">
    <source>
        <dbReference type="SAM" id="Phobius"/>
    </source>
</evidence>
<keyword evidence="11" id="KW-0573">Peptidoglycan synthesis</keyword>
<dbReference type="FunFam" id="1.10.3810.10:FF:000001">
    <property type="entry name" value="Penicillin-binding protein 1A"/>
    <property type="match status" value="1"/>
</dbReference>
<keyword evidence="5" id="KW-0121">Carboxypeptidase</keyword>
<evidence type="ECO:0000313" key="21">
    <source>
        <dbReference type="Proteomes" id="UP000228700"/>
    </source>
</evidence>
<evidence type="ECO:0000256" key="12">
    <source>
        <dbReference type="ARBA" id="ARBA00023136"/>
    </source>
</evidence>
<evidence type="ECO:0000256" key="1">
    <source>
        <dbReference type="ARBA" id="ARBA00004236"/>
    </source>
</evidence>
<dbReference type="GO" id="GO:0008955">
    <property type="term" value="F:peptidoglycan glycosyltransferase activity"/>
    <property type="evidence" value="ECO:0007669"/>
    <property type="project" value="UniProtKB-EC"/>
</dbReference>
<dbReference type="InterPro" id="IPR001264">
    <property type="entry name" value="Glyco_trans_51"/>
</dbReference>
<feature type="transmembrane region" description="Helical" evidence="17">
    <location>
        <begin position="21"/>
        <end position="40"/>
    </location>
</feature>
<dbReference type="GO" id="GO:0030288">
    <property type="term" value="C:outer membrane-bounded periplasmic space"/>
    <property type="evidence" value="ECO:0007669"/>
    <property type="project" value="TreeGrafter"/>
</dbReference>
<evidence type="ECO:0000259" key="18">
    <source>
        <dbReference type="Pfam" id="PF00905"/>
    </source>
</evidence>
<comment type="catalytic activity">
    <reaction evidence="15">
        <text>Preferential cleavage: (Ac)2-L-Lys-D-Ala-|-D-Ala. Also transpeptidation of peptidyl-alanyl moieties that are N-acyl substituents of D-alanine.</text>
        <dbReference type="EC" id="3.4.16.4"/>
    </reaction>
</comment>
<dbReference type="GO" id="GO:0008658">
    <property type="term" value="F:penicillin binding"/>
    <property type="evidence" value="ECO:0007669"/>
    <property type="project" value="InterPro"/>
</dbReference>
<dbReference type="InterPro" id="IPR036950">
    <property type="entry name" value="PBP_transglycosylase"/>
</dbReference>
<name>A0A2M8LD29_9BACT</name>
<comment type="subcellular location">
    <subcellularLocation>
        <location evidence="1">Cell membrane</location>
    </subcellularLocation>
</comment>
<keyword evidence="17" id="KW-0812">Transmembrane</keyword>
<proteinExistence type="inferred from homology"/>
<dbReference type="PANTHER" id="PTHR32282:SF11">
    <property type="entry name" value="PENICILLIN-BINDING PROTEIN 1B"/>
    <property type="match status" value="1"/>
</dbReference>
<evidence type="ECO:0000256" key="10">
    <source>
        <dbReference type="ARBA" id="ARBA00022960"/>
    </source>
</evidence>
<keyword evidence="14" id="KW-0961">Cell wall biogenesis/degradation</keyword>
<evidence type="ECO:0000313" key="20">
    <source>
        <dbReference type="EMBL" id="PJE74542.1"/>
    </source>
</evidence>
<dbReference type="EMBL" id="PFEQ01000001">
    <property type="protein sequence ID" value="PJE74542.1"/>
    <property type="molecule type" value="Genomic_DNA"/>
</dbReference>
<feature type="domain" description="Penicillin-binding protein transpeptidase" evidence="18">
    <location>
        <begin position="336"/>
        <end position="622"/>
    </location>
</feature>
<comment type="caution">
    <text evidence="20">The sequence shown here is derived from an EMBL/GenBank/DDBJ whole genome shotgun (WGS) entry which is preliminary data.</text>
</comment>
<evidence type="ECO:0000256" key="7">
    <source>
        <dbReference type="ARBA" id="ARBA00022676"/>
    </source>
</evidence>
<dbReference type="SUPFAM" id="SSF53955">
    <property type="entry name" value="Lysozyme-like"/>
    <property type="match status" value="1"/>
</dbReference>
<evidence type="ECO:0000256" key="15">
    <source>
        <dbReference type="ARBA" id="ARBA00034000"/>
    </source>
</evidence>
<keyword evidence="9" id="KW-0378">Hydrolase</keyword>
<evidence type="ECO:0000256" key="4">
    <source>
        <dbReference type="ARBA" id="ARBA00022475"/>
    </source>
</evidence>
<dbReference type="SUPFAM" id="SSF56601">
    <property type="entry name" value="beta-lactamase/transpeptidase-like"/>
    <property type="match status" value="1"/>
</dbReference>
<dbReference type="AlphaFoldDB" id="A0A2M8LD29"/>
<comment type="similarity">
    <text evidence="3">In the N-terminal section; belongs to the glycosyltransferase 51 family.</text>
</comment>
<evidence type="ECO:0000256" key="16">
    <source>
        <dbReference type="ARBA" id="ARBA00049902"/>
    </source>
</evidence>
<keyword evidence="8" id="KW-0808">Transferase</keyword>
<evidence type="ECO:0000256" key="8">
    <source>
        <dbReference type="ARBA" id="ARBA00022679"/>
    </source>
</evidence>
<dbReference type="PANTHER" id="PTHR32282">
    <property type="entry name" value="BINDING PROTEIN TRANSPEPTIDASE, PUTATIVE-RELATED"/>
    <property type="match status" value="1"/>
</dbReference>
<evidence type="ECO:0000256" key="9">
    <source>
        <dbReference type="ARBA" id="ARBA00022801"/>
    </source>
</evidence>
<dbReference type="GO" id="GO:0005886">
    <property type="term" value="C:plasma membrane"/>
    <property type="evidence" value="ECO:0007669"/>
    <property type="project" value="UniProtKB-SubCell"/>
</dbReference>
<dbReference type="GO" id="GO:0071555">
    <property type="term" value="P:cell wall organization"/>
    <property type="evidence" value="ECO:0007669"/>
    <property type="project" value="UniProtKB-KW"/>
</dbReference>
<evidence type="ECO:0000256" key="3">
    <source>
        <dbReference type="ARBA" id="ARBA00007739"/>
    </source>
</evidence>
<evidence type="ECO:0000256" key="6">
    <source>
        <dbReference type="ARBA" id="ARBA00022670"/>
    </source>
</evidence>
<dbReference type="Gene3D" id="3.40.710.10">
    <property type="entry name" value="DD-peptidase/beta-lactamase superfamily"/>
    <property type="match status" value="1"/>
</dbReference>
<dbReference type="Pfam" id="PF00912">
    <property type="entry name" value="Transgly"/>
    <property type="match status" value="1"/>
</dbReference>
<dbReference type="InterPro" id="IPR050396">
    <property type="entry name" value="Glycosyltr_51/Transpeptidase"/>
</dbReference>
<keyword evidence="6" id="KW-0645">Protease</keyword>
<keyword evidence="7" id="KW-0328">Glycosyltransferase</keyword>
<comment type="similarity">
    <text evidence="2">In the C-terminal section; belongs to the transpeptidase family.</text>
</comment>
<dbReference type="GO" id="GO:0009002">
    <property type="term" value="F:serine-type D-Ala-D-Ala carboxypeptidase activity"/>
    <property type="evidence" value="ECO:0007669"/>
    <property type="project" value="UniProtKB-EC"/>
</dbReference>
<dbReference type="Gene3D" id="1.10.3810.10">
    <property type="entry name" value="Biosynthetic peptidoglycan transglycosylase-like"/>
    <property type="match status" value="1"/>
</dbReference>
<dbReference type="GO" id="GO:0008360">
    <property type="term" value="P:regulation of cell shape"/>
    <property type="evidence" value="ECO:0007669"/>
    <property type="project" value="UniProtKB-KW"/>
</dbReference>
<protein>
    <submittedName>
        <fullName evidence="20">Uncharacterized protein</fullName>
    </submittedName>
</protein>
<evidence type="ECO:0000256" key="11">
    <source>
        <dbReference type="ARBA" id="ARBA00022984"/>
    </source>
</evidence>
<dbReference type="InterPro" id="IPR023346">
    <property type="entry name" value="Lysozyme-like_dom_sf"/>
</dbReference>
<accession>A0A2M8LD29</accession>
<evidence type="ECO:0000256" key="14">
    <source>
        <dbReference type="ARBA" id="ARBA00023316"/>
    </source>
</evidence>
<dbReference type="Proteomes" id="UP000228700">
    <property type="component" value="Unassembled WGS sequence"/>
</dbReference>
<evidence type="ECO:0000259" key="19">
    <source>
        <dbReference type="Pfam" id="PF00912"/>
    </source>
</evidence>
<keyword evidence="10" id="KW-0133">Cell shape</keyword>
<evidence type="ECO:0000256" key="5">
    <source>
        <dbReference type="ARBA" id="ARBA00022645"/>
    </source>
</evidence>
<dbReference type="GO" id="GO:0006508">
    <property type="term" value="P:proteolysis"/>
    <property type="evidence" value="ECO:0007669"/>
    <property type="project" value="UniProtKB-KW"/>
</dbReference>
<feature type="domain" description="Glycosyl transferase family 51" evidence="19">
    <location>
        <begin position="76"/>
        <end position="245"/>
    </location>
</feature>
<evidence type="ECO:0000256" key="2">
    <source>
        <dbReference type="ARBA" id="ARBA00007090"/>
    </source>
</evidence>
<dbReference type="GO" id="GO:0009252">
    <property type="term" value="P:peptidoglycan biosynthetic process"/>
    <property type="evidence" value="ECO:0007669"/>
    <property type="project" value="UniProtKB-KW"/>
</dbReference>
<dbReference type="InterPro" id="IPR001460">
    <property type="entry name" value="PCN-bd_Tpept"/>
</dbReference>
<sequence length="848" mass="94630">MVRAFTKKAIRHIRAHTKRDFILLLIILVFVCGSFVLFWVSSFRIPDLNSFESRRISESTKIYDRTGEILLYDVHSTIRRTVVPSDSISPYIKHATVAIEDADFYQHHGIKISSIFRAVLANFLSQEYSQGGSTITQQVVKNALLTTDKKVSRKLKEWVLAPQLEKIMTKDEILVVYLNEIPYGGNMYGVENAAKQFFGKKAVDVTIAEAAYLAAIPQATTYYSPYGKNRSGLEDRKNLVLLKMKNVGFITNDEYIEATKEKVEFLPQDQYGIKAPHFVFFVRNELEKLFGVEKVDQGGLKVITTLDYPLEIKAEELVKKTALTNEENFNASNAGLVAIDPKTGDLLAMVGSRDYFDKNIDGNFNITTAHRQPGSTMKPIIYAKLFEKGYTPETVLFDLQTEFSSECTPDGDPINPTITATTTCYHPENYDGVFRGPISIREALAQSINIPAIKSIYLAGIKDSLILAKDLGITSLGNADQYGLTLVLGGGEVSPLELTGAYGVFANDGIRVPYRSILSVTDSAGKALVVPTTRSYQAVPTQIARTISNILSDNIARTPAYGSHSVLYFPGIDVAAKTGTTNDYKDAWTIGYTPNIVIGVWAGNNDNTSMEKKVAGQIVAPLWSSVMREAISMRPKEYFTEPEKVELDGQKPIMRGIWQGGETYSIDTVSGKLATENTPKETIQEKAIQKVHSILYWVDKKNPLGPPPTNHSLDAQFERWEQPVRKWAEEHGFMDETSPSISLESDDVHVLKNFPILNINNLDKNIIYSVNDTIPLFITSSGKYPLVKVQLYINDQFVADLTSQPFIYRFSPKDIQSIKETNTIRIIGVDSVYNQVQVETILNVGLEN</sequence>
<gene>
    <name evidence="20" type="ORF">COV01_00715</name>
</gene>
<keyword evidence="13" id="KW-0511">Multifunctional enzyme</keyword>
<organism evidence="20 21">
    <name type="scientific">Candidatus Taylorbacteria bacterium CG10_big_fil_rev_8_21_14_0_10_41_48</name>
    <dbReference type="NCBI Taxonomy" id="1975024"/>
    <lineage>
        <taxon>Bacteria</taxon>
        <taxon>Candidatus Tayloriibacteriota</taxon>
    </lineage>
</organism>
<comment type="catalytic activity">
    <reaction evidence="16">
        <text>[GlcNAc-(1-&gt;4)-Mur2Ac(oyl-L-Ala-gamma-D-Glu-L-Lys-D-Ala-D-Ala)](n)-di-trans,octa-cis-undecaprenyl diphosphate + beta-D-GlcNAc-(1-&gt;4)-Mur2Ac(oyl-L-Ala-gamma-D-Glu-L-Lys-D-Ala-D-Ala)-di-trans,octa-cis-undecaprenyl diphosphate = [GlcNAc-(1-&gt;4)-Mur2Ac(oyl-L-Ala-gamma-D-Glu-L-Lys-D-Ala-D-Ala)](n+1)-di-trans,octa-cis-undecaprenyl diphosphate + di-trans,octa-cis-undecaprenyl diphosphate + H(+)</text>
        <dbReference type="Rhea" id="RHEA:23708"/>
        <dbReference type="Rhea" id="RHEA-COMP:9602"/>
        <dbReference type="Rhea" id="RHEA-COMP:9603"/>
        <dbReference type="ChEBI" id="CHEBI:15378"/>
        <dbReference type="ChEBI" id="CHEBI:58405"/>
        <dbReference type="ChEBI" id="CHEBI:60033"/>
        <dbReference type="ChEBI" id="CHEBI:78435"/>
        <dbReference type="EC" id="2.4.99.28"/>
    </reaction>
</comment>
<evidence type="ECO:0000256" key="13">
    <source>
        <dbReference type="ARBA" id="ARBA00023268"/>
    </source>
</evidence>